<reference evidence="1" key="1">
    <citation type="submission" date="2021-06" db="EMBL/GenBank/DDBJ databases">
        <authorList>
            <person name="Kallberg Y."/>
            <person name="Tangrot J."/>
            <person name="Rosling A."/>
        </authorList>
    </citation>
    <scope>NUCLEOTIDE SEQUENCE</scope>
    <source>
        <strain evidence="1">AU212A</strain>
    </source>
</reference>
<evidence type="ECO:0000313" key="2">
    <source>
        <dbReference type="Proteomes" id="UP000789860"/>
    </source>
</evidence>
<comment type="caution">
    <text evidence="1">The sequence shown here is derived from an EMBL/GenBank/DDBJ whole genome shotgun (WGS) entry which is preliminary data.</text>
</comment>
<accession>A0ACA9KCC6</accession>
<dbReference type="Proteomes" id="UP000789860">
    <property type="component" value="Unassembled WGS sequence"/>
</dbReference>
<proteinExistence type="predicted"/>
<name>A0ACA9KCC6_9GLOM</name>
<protein>
    <submittedName>
        <fullName evidence="1">8400_t:CDS:1</fullName>
    </submittedName>
</protein>
<sequence>MTGNYKQIYETKGDYDVIIYAGEEPNTKEIHAHSFVLRNKSAYFRGAFTSGWAVKDQNSGCFTFKKPNISPSIFEIILKFLYCGDVEIKDLKGETILELLVASDEFGLTTLIDHVQQYFIENQKNFLQKDPVGMLHIASLHEAFNKIEEFSLEFICENPEILFDSNNKYLSLEENILIMILKHDGLDMDEIEIWKRVVKWGISQNTGLKDDVTKFNQEDFELLEKTLRRCIQYIRFHDISMPDFYQNVLPYFSILPKNLYDDILRCYMAPYAVPLYNAFPSRFDWDMSNQNKHSSDSFIFSFLDSNNVSNNILGRISSSYTSDAIRCFSNRGPDFGDLYINGNYVFTSFNGYYNGGNRCYNCGNNCAGHPSILGYGVNQIQIENYEVFQVIKK</sequence>
<gene>
    <name evidence="1" type="ORF">SCALOS_LOCUS1801</name>
</gene>
<organism evidence="1 2">
    <name type="scientific">Scutellospora calospora</name>
    <dbReference type="NCBI Taxonomy" id="85575"/>
    <lineage>
        <taxon>Eukaryota</taxon>
        <taxon>Fungi</taxon>
        <taxon>Fungi incertae sedis</taxon>
        <taxon>Mucoromycota</taxon>
        <taxon>Glomeromycotina</taxon>
        <taxon>Glomeromycetes</taxon>
        <taxon>Diversisporales</taxon>
        <taxon>Gigasporaceae</taxon>
        <taxon>Scutellospora</taxon>
    </lineage>
</organism>
<dbReference type="EMBL" id="CAJVPM010001361">
    <property type="protein sequence ID" value="CAG8465499.1"/>
    <property type="molecule type" value="Genomic_DNA"/>
</dbReference>
<evidence type="ECO:0000313" key="1">
    <source>
        <dbReference type="EMBL" id="CAG8465499.1"/>
    </source>
</evidence>
<keyword evidence="2" id="KW-1185">Reference proteome</keyword>